<keyword evidence="7" id="KW-0503">Monooxygenase</keyword>
<dbReference type="PANTHER" id="PTHR46206:SF2">
    <property type="entry name" value="CYTOCHROME P450 MONOOXYGENASE AUSG-RELATED"/>
    <property type="match status" value="1"/>
</dbReference>
<dbReference type="GO" id="GO:0005506">
    <property type="term" value="F:iron ion binding"/>
    <property type="evidence" value="ECO:0007669"/>
    <property type="project" value="InterPro"/>
</dbReference>
<evidence type="ECO:0000313" key="8">
    <source>
        <dbReference type="EMBL" id="KAJ4004827.1"/>
    </source>
</evidence>
<comment type="caution">
    <text evidence="8">The sequence shown here is derived from an EMBL/GenBank/DDBJ whole genome shotgun (WGS) entry which is preliminary data.</text>
</comment>
<dbReference type="InterPro" id="IPR036396">
    <property type="entry name" value="Cyt_P450_sf"/>
</dbReference>
<dbReference type="Proteomes" id="UP001152130">
    <property type="component" value="Unassembled WGS sequence"/>
</dbReference>
<dbReference type="SUPFAM" id="SSF48264">
    <property type="entry name" value="Cytochrome P450"/>
    <property type="match status" value="1"/>
</dbReference>
<comment type="similarity">
    <text evidence="2">Belongs to the cytochrome P450 family.</text>
</comment>
<evidence type="ECO:0000256" key="2">
    <source>
        <dbReference type="ARBA" id="ARBA00010617"/>
    </source>
</evidence>
<dbReference type="PANTHER" id="PTHR46206">
    <property type="entry name" value="CYTOCHROME P450"/>
    <property type="match status" value="1"/>
</dbReference>
<dbReference type="EMBL" id="JAPDHF010000023">
    <property type="protein sequence ID" value="KAJ4004827.1"/>
    <property type="molecule type" value="Genomic_DNA"/>
</dbReference>
<gene>
    <name evidence="8" type="ORF">NW766_011561</name>
</gene>
<dbReference type="InterPro" id="IPR001128">
    <property type="entry name" value="Cyt_P450"/>
</dbReference>
<evidence type="ECO:0000256" key="1">
    <source>
        <dbReference type="ARBA" id="ARBA00001971"/>
    </source>
</evidence>
<keyword evidence="6" id="KW-0408">Iron</keyword>
<dbReference type="GO" id="GO:0016705">
    <property type="term" value="F:oxidoreductase activity, acting on paired donors, with incorporation or reduction of molecular oxygen"/>
    <property type="evidence" value="ECO:0007669"/>
    <property type="project" value="InterPro"/>
</dbReference>
<dbReference type="CDD" id="cd11041">
    <property type="entry name" value="CYP503A1-like"/>
    <property type="match status" value="1"/>
</dbReference>
<evidence type="ECO:0000256" key="4">
    <source>
        <dbReference type="ARBA" id="ARBA00022723"/>
    </source>
</evidence>
<accession>A0A9W8PFD4</accession>
<evidence type="ECO:0000256" key="5">
    <source>
        <dbReference type="ARBA" id="ARBA00023002"/>
    </source>
</evidence>
<keyword evidence="3" id="KW-0349">Heme</keyword>
<evidence type="ECO:0000256" key="7">
    <source>
        <dbReference type="ARBA" id="ARBA00023033"/>
    </source>
</evidence>
<evidence type="ECO:0000256" key="3">
    <source>
        <dbReference type="ARBA" id="ARBA00022617"/>
    </source>
</evidence>
<comment type="cofactor">
    <cofactor evidence="1">
        <name>heme</name>
        <dbReference type="ChEBI" id="CHEBI:30413"/>
    </cofactor>
</comment>
<protein>
    <submittedName>
        <fullName evidence="8">Uncharacterized protein</fullName>
    </submittedName>
</protein>
<evidence type="ECO:0000256" key="6">
    <source>
        <dbReference type="ARBA" id="ARBA00023004"/>
    </source>
</evidence>
<keyword evidence="4" id="KW-0479">Metal-binding</keyword>
<dbReference type="GO" id="GO:0004497">
    <property type="term" value="F:monooxygenase activity"/>
    <property type="evidence" value="ECO:0007669"/>
    <property type="project" value="UniProtKB-KW"/>
</dbReference>
<reference evidence="8" key="1">
    <citation type="submission" date="2022-10" db="EMBL/GenBank/DDBJ databases">
        <title>Fusarium specimens isolated from Avocado Roots.</title>
        <authorList>
            <person name="Stajich J."/>
            <person name="Roper C."/>
            <person name="Heimlech-Rivalta G."/>
        </authorList>
    </citation>
    <scope>NUCLEOTIDE SEQUENCE</scope>
    <source>
        <strain evidence="8">CF00143</strain>
    </source>
</reference>
<dbReference type="Gene3D" id="1.10.630.10">
    <property type="entry name" value="Cytochrome P450"/>
    <property type="match status" value="1"/>
</dbReference>
<keyword evidence="5" id="KW-0560">Oxidoreductase</keyword>
<name>A0A9W8PFD4_9HYPO</name>
<organism evidence="8 9">
    <name type="scientific">Fusarium irregulare</name>
    <dbReference type="NCBI Taxonomy" id="2494466"/>
    <lineage>
        <taxon>Eukaryota</taxon>
        <taxon>Fungi</taxon>
        <taxon>Dikarya</taxon>
        <taxon>Ascomycota</taxon>
        <taxon>Pezizomycotina</taxon>
        <taxon>Sordariomycetes</taxon>
        <taxon>Hypocreomycetidae</taxon>
        <taxon>Hypocreales</taxon>
        <taxon>Nectriaceae</taxon>
        <taxon>Fusarium</taxon>
        <taxon>Fusarium incarnatum-equiseti species complex</taxon>
    </lineage>
</organism>
<dbReference type="GO" id="GO:0020037">
    <property type="term" value="F:heme binding"/>
    <property type="evidence" value="ECO:0007669"/>
    <property type="project" value="InterPro"/>
</dbReference>
<proteinExistence type="inferred from homology"/>
<keyword evidence="9" id="KW-1185">Reference proteome</keyword>
<dbReference type="Pfam" id="PF00067">
    <property type="entry name" value="p450"/>
    <property type="match status" value="1"/>
</dbReference>
<sequence length="374" mass="43340">MGEELCRDKDWTRASSEYTMLAFALTTYVRQWPGWLRPYIHWFLPPCWELRNKLNEARRCLNPHLERRNATKQEALAQGKPCPFDDSIEWFGKEYDKHDPATEQIAISIVAYHTTSDLLSETLVNLCRHPDTFKALREEIVTVLSEEGGLTKAALYNLKLMDSVIKESQRLRPILLGAFRRKAMADITLPNGDILKKGGRVIGEMTHMWDSETYDNALEFDPYRYLRMRQMGDDKKAHLVVAMHIDMGLHNIIVSAEDHTQINAIIDWELCASAPFVAADYCLEMLFRYGAPNGFGTEYAQADELRSAFWDTIPKCKAHWESQGTKDFMEWFRFGRFLQPQYADKELSMAEKKEFRAENIRVVEGMLKKYGGET</sequence>
<dbReference type="AlphaFoldDB" id="A0A9W8PFD4"/>
<evidence type="ECO:0000313" key="9">
    <source>
        <dbReference type="Proteomes" id="UP001152130"/>
    </source>
</evidence>